<sequence length="122" mass="14105">MILASSLPDTELMKQLIELLDDEIGLPEHKSVGLHTAINLDLGCDGKDASELMEALEERFILDLVDFDPYRYFEPEGFDVFAKRRTKVRSRKVALTIGMLYQAIRQKHWNTAELERLVEKRV</sequence>
<dbReference type="EMBL" id="JACAQE010000003">
    <property type="protein sequence ID" value="NWC14465.1"/>
    <property type="molecule type" value="Genomic_DNA"/>
</dbReference>
<evidence type="ECO:0000313" key="1">
    <source>
        <dbReference type="EMBL" id="NWC14465.1"/>
    </source>
</evidence>
<dbReference type="Pfam" id="PF07377">
    <property type="entry name" value="DUF1493"/>
    <property type="match status" value="1"/>
</dbReference>
<dbReference type="Proteomes" id="UP000517547">
    <property type="component" value="Unassembled WGS sequence"/>
</dbReference>
<accession>A0A7Y7XYN3</accession>
<organism evidence="1 2">
    <name type="scientific">Pseudomonas gingeri</name>
    <dbReference type="NCBI Taxonomy" id="117681"/>
    <lineage>
        <taxon>Bacteria</taxon>
        <taxon>Pseudomonadati</taxon>
        <taxon>Pseudomonadota</taxon>
        <taxon>Gammaproteobacteria</taxon>
        <taxon>Pseudomonadales</taxon>
        <taxon>Pseudomonadaceae</taxon>
        <taxon>Pseudomonas</taxon>
    </lineage>
</organism>
<name>A0A7Y7XYN3_9PSED</name>
<evidence type="ECO:0000313" key="2">
    <source>
        <dbReference type="Proteomes" id="UP000517547"/>
    </source>
</evidence>
<comment type="caution">
    <text evidence="1">The sequence shown here is derived from an EMBL/GenBank/DDBJ whole genome shotgun (WGS) entry which is preliminary data.</text>
</comment>
<dbReference type="InterPro" id="IPR010862">
    <property type="entry name" value="DUF1493"/>
</dbReference>
<dbReference type="RefSeq" id="WP_017125397.1">
    <property type="nucleotide sequence ID" value="NZ_JACAOK010000020.1"/>
</dbReference>
<protein>
    <submittedName>
        <fullName evidence="1">DUF1493 family protein</fullName>
    </submittedName>
</protein>
<reference evidence="1 2" key="1">
    <citation type="submission" date="2020-04" db="EMBL/GenBank/DDBJ databases">
        <title>Molecular characterization of pseudomonads from Agaricus bisporus reveal novel blotch 2 pathogens in Western Europe.</title>
        <authorList>
            <person name="Taparia T."/>
            <person name="Krijger M."/>
            <person name="Haynes E."/>
            <person name="Elpinstone J.G."/>
            <person name="Noble R."/>
            <person name="Van Der Wolf J."/>
        </authorList>
    </citation>
    <scope>NUCLEOTIDE SEQUENCE [LARGE SCALE GENOMIC DNA]</scope>
    <source>
        <strain evidence="1 2">IPO3738</strain>
    </source>
</reference>
<gene>
    <name evidence="1" type="ORF">HX845_12460</name>
</gene>
<proteinExistence type="predicted"/>
<dbReference type="AlphaFoldDB" id="A0A7Y7XYN3"/>